<dbReference type="SUPFAM" id="SSF53335">
    <property type="entry name" value="S-adenosyl-L-methionine-dependent methyltransferases"/>
    <property type="match status" value="1"/>
</dbReference>
<reference evidence="5" key="1">
    <citation type="journal article" date="2019" name="Int. J. Syst. Evol. Microbiol.">
        <title>The Global Catalogue of Microorganisms (GCM) 10K type strain sequencing project: providing services to taxonomists for standard genome sequencing and annotation.</title>
        <authorList>
            <consortium name="The Broad Institute Genomics Platform"/>
            <consortium name="The Broad Institute Genome Sequencing Center for Infectious Disease"/>
            <person name="Wu L."/>
            <person name="Ma J."/>
        </authorList>
    </citation>
    <scope>NUCLEOTIDE SEQUENCE [LARGE SCALE GENOMIC DNA]</scope>
    <source>
        <strain evidence="5">CCUG 62981</strain>
    </source>
</reference>
<keyword evidence="4" id="KW-0808">Transferase</keyword>
<dbReference type="Gene3D" id="3.40.50.150">
    <property type="entry name" value="Vaccinia Virus protein VP39"/>
    <property type="match status" value="1"/>
</dbReference>
<dbReference type="EMBL" id="JBHSGQ010000001">
    <property type="protein sequence ID" value="MFC4724245.1"/>
    <property type="molecule type" value="Genomic_DNA"/>
</dbReference>
<feature type="domain" description="Methyltransferase small" evidence="3">
    <location>
        <begin position="38"/>
        <end position="129"/>
    </location>
</feature>
<keyword evidence="2" id="KW-0949">S-adenosyl-L-methionine</keyword>
<dbReference type="PANTHER" id="PTHR47739:SF1">
    <property type="entry name" value="TRNA1(VAL) (ADENINE(37)-N6)-METHYLTRANSFERASE"/>
    <property type="match status" value="1"/>
</dbReference>
<dbReference type="PANTHER" id="PTHR47739">
    <property type="entry name" value="TRNA1(VAL) (ADENINE(37)-N6)-METHYLTRANSFERASE"/>
    <property type="match status" value="1"/>
</dbReference>
<sequence>MSAVASGEAEISRSTLHDGRVMLDQPVKGYRAGLDAVLLAAALELRPGAQACEFGCGAGAALLCAARLNPDARFTAFEKDQAMAALAAANIVLNGGEDRIEVETGDALALAGTARFDAVFFNPPFFDDESALRPPSAEKRGAWISDAPLADWIGAGLKALRPRGQIVLIHRADRLGDILAEFQGRAGDIGVLPVHPRAGEPAKRIIVRAVKASRAPLRILPGLIVHGGEGERFMSEAAAVLKGESRLVLSAPERRRP</sequence>
<gene>
    <name evidence="4" type="ORF">ACFPB0_02980</name>
</gene>
<protein>
    <submittedName>
        <fullName evidence="4">tRNA1(Val) (Adenine(37)-N6)-methyltransferase</fullName>
        <ecNumber evidence="4">2.1.1.223</ecNumber>
    </submittedName>
</protein>
<dbReference type="Pfam" id="PF05175">
    <property type="entry name" value="MTS"/>
    <property type="match status" value="1"/>
</dbReference>
<name>A0ABV9N9E0_9PROT</name>
<dbReference type="RefSeq" id="WP_371394929.1">
    <property type="nucleotide sequence ID" value="NZ_CP163421.1"/>
</dbReference>
<dbReference type="InterPro" id="IPR029063">
    <property type="entry name" value="SAM-dependent_MTases_sf"/>
</dbReference>
<dbReference type="InterPro" id="IPR007848">
    <property type="entry name" value="Small_mtfrase_dom"/>
</dbReference>
<evidence type="ECO:0000256" key="2">
    <source>
        <dbReference type="ARBA" id="ARBA00022691"/>
    </source>
</evidence>
<keyword evidence="5" id="KW-1185">Reference proteome</keyword>
<keyword evidence="1 4" id="KW-0489">Methyltransferase</keyword>
<evidence type="ECO:0000313" key="4">
    <source>
        <dbReference type="EMBL" id="MFC4724245.1"/>
    </source>
</evidence>
<proteinExistence type="predicted"/>
<accession>A0ABV9N9E0</accession>
<dbReference type="GO" id="GO:0008168">
    <property type="term" value="F:methyltransferase activity"/>
    <property type="evidence" value="ECO:0007669"/>
    <property type="project" value="UniProtKB-KW"/>
</dbReference>
<dbReference type="InterPro" id="IPR050210">
    <property type="entry name" value="tRNA_Adenine-N(6)_MTase"/>
</dbReference>
<evidence type="ECO:0000259" key="3">
    <source>
        <dbReference type="Pfam" id="PF05175"/>
    </source>
</evidence>
<evidence type="ECO:0000313" key="5">
    <source>
        <dbReference type="Proteomes" id="UP001596024"/>
    </source>
</evidence>
<evidence type="ECO:0000256" key="1">
    <source>
        <dbReference type="ARBA" id="ARBA00022603"/>
    </source>
</evidence>
<comment type="caution">
    <text evidence="4">The sequence shown here is derived from an EMBL/GenBank/DDBJ whole genome shotgun (WGS) entry which is preliminary data.</text>
</comment>
<organism evidence="4 5">
    <name type="scientific">Glycocaulis abyssi</name>
    <dbReference type="NCBI Taxonomy" id="1433403"/>
    <lineage>
        <taxon>Bacteria</taxon>
        <taxon>Pseudomonadati</taxon>
        <taxon>Pseudomonadota</taxon>
        <taxon>Alphaproteobacteria</taxon>
        <taxon>Maricaulales</taxon>
        <taxon>Maricaulaceae</taxon>
        <taxon>Glycocaulis</taxon>
    </lineage>
</organism>
<dbReference type="Proteomes" id="UP001596024">
    <property type="component" value="Unassembled WGS sequence"/>
</dbReference>
<dbReference type="InterPro" id="IPR002052">
    <property type="entry name" value="DNA_methylase_N6_adenine_CS"/>
</dbReference>
<dbReference type="CDD" id="cd02440">
    <property type="entry name" value="AdoMet_MTases"/>
    <property type="match status" value="1"/>
</dbReference>
<dbReference type="PROSITE" id="PS00092">
    <property type="entry name" value="N6_MTASE"/>
    <property type="match status" value="1"/>
</dbReference>
<dbReference type="GO" id="GO:0032259">
    <property type="term" value="P:methylation"/>
    <property type="evidence" value="ECO:0007669"/>
    <property type="project" value="UniProtKB-KW"/>
</dbReference>
<dbReference type="EC" id="2.1.1.223" evidence="4"/>